<comment type="caution">
    <text evidence="8">The sequence shown here is derived from an EMBL/GenBank/DDBJ whole genome shotgun (WGS) entry which is preliminary data.</text>
</comment>
<dbReference type="InterPro" id="IPR007217">
    <property type="entry name" value="Per1-like"/>
</dbReference>
<feature type="transmembrane region" description="Helical" evidence="7">
    <location>
        <begin position="152"/>
        <end position="172"/>
    </location>
</feature>
<sequence length="338" mass="38747">MPIGTGRTRPWSLFLALAFCLLLFSAGAEASVGDRLPEFRDLVYPRTPPLALRQPADFDALFFLGHTALLHRLLLWTCPQECDHACQHIITSQRVARGEPVEQFHGKWPFTRVLGMQEPLSVLFSAGNLWAHYDGLRKVRAAMPAAYTLRPFYVALAYVGMTSWLLSCVFHTRDFRATEELDYFGAGANVLYGMYYTVVHNFRLDRPSPRRRSVLRTWTLLCGLLYACHVAYLKLWSWDYGYNMGANVACGLVQNVLWTRYSWVKYGETRRGWAMWPSFAVAWIILAMSLELFDFAPIWGSVDAHSLWHLGTIGPTVLWYNFLIKDAQDDLEGERFKA</sequence>
<reference evidence="8 9" key="1">
    <citation type="submission" date="2015-09" db="EMBL/GenBank/DDBJ databases">
        <title>Host preference determinants of Valsa canker pathogens revealed by comparative genomics.</title>
        <authorList>
            <person name="Yin Z."/>
            <person name="Huang L."/>
        </authorList>
    </citation>
    <scope>NUCLEOTIDE SEQUENCE [LARGE SCALE GENOMIC DNA]</scope>
    <source>
        <strain evidence="8 9">SXYLt</strain>
    </source>
</reference>
<evidence type="ECO:0000256" key="5">
    <source>
        <dbReference type="ARBA" id="ARBA00022989"/>
    </source>
</evidence>
<feature type="transmembrane region" description="Helical" evidence="7">
    <location>
        <begin position="214"/>
        <end position="232"/>
    </location>
</feature>
<evidence type="ECO:0000256" key="4">
    <source>
        <dbReference type="ARBA" id="ARBA00022729"/>
    </source>
</evidence>
<evidence type="ECO:0000313" key="8">
    <source>
        <dbReference type="EMBL" id="ROW18139.1"/>
    </source>
</evidence>
<protein>
    <recommendedName>
        <fullName evidence="7">Post-GPI attachment to proteins factor 3</fullName>
    </recommendedName>
</protein>
<dbReference type="GO" id="GO:0006506">
    <property type="term" value="P:GPI anchor biosynthetic process"/>
    <property type="evidence" value="ECO:0007669"/>
    <property type="project" value="UniProtKB-KW"/>
</dbReference>
<accession>A0A423XNL0</accession>
<comment type="similarity">
    <text evidence="7">Belongs to the PGAP3 family.</text>
</comment>
<gene>
    <name evidence="8" type="ORF">VPNG_00170</name>
</gene>
<dbReference type="GO" id="GO:0005789">
    <property type="term" value="C:endoplasmic reticulum membrane"/>
    <property type="evidence" value="ECO:0007669"/>
    <property type="project" value="UniProtKB-SubCell"/>
</dbReference>
<comment type="subcellular location">
    <subcellularLocation>
        <location evidence="1">Endomembrane system</location>
        <topology evidence="1">Multi-pass membrane protein</topology>
    </subcellularLocation>
    <subcellularLocation>
        <location evidence="7">Endoplasmic reticulum membrane</location>
        <topology evidence="7">Multi-pass membrane protein</topology>
    </subcellularLocation>
</comment>
<dbReference type="FunCoup" id="A0A423XNL0">
    <property type="interactions" value="169"/>
</dbReference>
<keyword evidence="2 7" id="KW-0337">GPI-anchor biosynthesis</keyword>
<name>A0A423XNL0_9PEZI</name>
<comment type="function">
    <text evidence="7">Involved in the lipid remodeling steps of GPI-anchor maturation.</text>
</comment>
<dbReference type="EMBL" id="LKEB01000001">
    <property type="protein sequence ID" value="ROW18139.1"/>
    <property type="molecule type" value="Genomic_DNA"/>
</dbReference>
<evidence type="ECO:0000256" key="1">
    <source>
        <dbReference type="ARBA" id="ARBA00004127"/>
    </source>
</evidence>
<keyword evidence="3 7" id="KW-0812">Transmembrane</keyword>
<dbReference type="PANTHER" id="PTHR13148">
    <property type="entry name" value="PER1-RELATED"/>
    <property type="match status" value="1"/>
</dbReference>
<dbReference type="STRING" id="1230097.A0A423XNL0"/>
<evidence type="ECO:0000256" key="6">
    <source>
        <dbReference type="ARBA" id="ARBA00023136"/>
    </source>
</evidence>
<keyword evidence="7" id="KW-0256">Endoplasmic reticulum</keyword>
<feature type="signal peptide" evidence="7">
    <location>
        <begin position="1"/>
        <end position="30"/>
    </location>
</feature>
<dbReference type="AlphaFoldDB" id="A0A423XNL0"/>
<evidence type="ECO:0000256" key="2">
    <source>
        <dbReference type="ARBA" id="ARBA00022502"/>
    </source>
</evidence>
<feature type="transmembrane region" description="Helical" evidence="7">
    <location>
        <begin position="184"/>
        <end position="202"/>
    </location>
</feature>
<feature type="chain" id="PRO_5018814852" description="Post-GPI attachment to proteins factor 3" evidence="7">
    <location>
        <begin position="31"/>
        <end position="338"/>
    </location>
</feature>
<feature type="transmembrane region" description="Helical" evidence="7">
    <location>
        <begin position="244"/>
        <end position="261"/>
    </location>
</feature>
<dbReference type="PANTHER" id="PTHR13148:SF0">
    <property type="entry name" value="POST-GPI ATTACHMENT TO PROTEINS FACTOR 3"/>
    <property type="match status" value="1"/>
</dbReference>
<keyword evidence="4 7" id="KW-0732">Signal</keyword>
<comment type="caution">
    <text evidence="7">Lacks conserved residue(s) required for the propagation of feature annotation.</text>
</comment>
<proteinExistence type="inferred from homology"/>
<evidence type="ECO:0000256" key="3">
    <source>
        <dbReference type="ARBA" id="ARBA00022692"/>
    </source>
</evidence>
<dbReference type="InParanoid" id="A0A423XNL0"/>
<feature type="transmembrane region" description="Helical" evidence="7">
    <location>
        <begin position="305"/>
        <end position="323"/>
    </location>
</feature>
<organism evidence="8 9">
    <name type="scientific">Cytospora leucostoma</name>
    <dbReference type="NCBI Taxonomy" id="1230097"/>
    <lineage>
        <taxon>Eukaryota</taxon>
        <taxon>Fungi</taxon>
        <taxon>Dikarya</taxon>
        <taxon>Ascomycota</taxon>
        <taxon>Pezizomycotina</taxon>
        <taxon>Sordariomycetes</taxon>
        <taxon>Sordariomycetidae</taxon>
        <taxon>Diaporthales</taxon>
        <taxon>Cytosporaceae</taxon>
        <taxon>Cytospora</taxon>
    </lineage>
</organism>
<keyword evidence="5 7" id="KW-1133">Transmembrane helix</keyword>
<dbReference type="Pfam" id="PF04080">
    <property type="entry name" value="Per1"/>
    <property type="match status" value="1"/>
</dbReference>
<dbReference type="Proteomes" id="UP000285146">
    <property type="component" value="Unassembled WGS sequence"/>
</dbReference>
<dbReference type="GO" id="GO:0016788">
    <property type="term" value="F:hydrolase activity, acting on ester bonds"/>
    <property type="evidence" value="ECO:0007669"/>
    <property type="project" value="TreeGrafter"/>
</dbReference>
<keyword evidence="6 7" id="KW-0472">Membrane</keyword>
<feature type="transmembrane region" description="Helical" evidence="7">
    <location>
        <begin position="273"/>
        <end position="293"/>
    </location>
</feature>
<dbReference type="OrthoDB" id="419770at2759"/>
<keyword evidence="9" id="KW-1185">Reference proteome</keyword>
<evidence type="ECO:0000256" key="7">
    <source>
        <dbReference type="RuleBase" id="RU365066"/>
    </source>
</evidence>
<evidence type="ECO:0000313" key="9">
    <source>
        <dbReference type="Proteomes" id="UP000285146"/>
    </source>
</evidence>